<reference evidence="4 5" key="1">
    <citation type="journal article" date="2020" name="Nat. Food">
        <title>A phased Vanilla planifolia genome enables genetic improvement of flavour and production.</title>
        <authorList>
            <person name="Hasing T."/>
            <person name="Tang H."/>
            <person name="Brym M."/>
            <person name="Khazi F."/>
            <person name="Huang T."/>
            <person name="Chambers A.H."/>
        </authorList>
    </citation>
    <scope>NUCLEOTIDE SEQUENCE [LARGE SCALE GENOMIC DNA]</scope>
    <source>
        <tissue evidence="4">Leaf</tissue>
    </source>
</reference>
<feature type="region of interest" description="Disordered" evidence="2">
    <location>
        <begin position="1"/>
        <end position="22"/>
    </location>
</feature>
<evidence type="ECO:0000313" key="5">
    <source>
        <dbReference type="Proteomes" id="UP000636800"/>
    </source>
</evidence>
<dbReference type="SMART" id="SM00164">
    <property type="entry name" value="TBC"/>
    <property type="match status" value="1"/>
</dbReference>
<evidence type="ECO:0000256" key="1">
    <source>
        <dbReference type="ARBA" id="ARBA00022468"/>
    </source>
</evidence>
<feature type="compositionally biased region" description="Low complexity" evidence="2">
    <location>
        <begin position="11"/>
        <end position="22"/>
    </location>
</feature>
<comment type="caution">
    <text evidence="4">The sequence shown here is derived from an EMBL/GenBank/DDBJ whole genome shotgun (WGS) entry which is preliminary data.</text>
</comment>
<feature type="domain" description="Rab-GAP TBC" evidence="3">
    <location>
        <begin position="24"/>
        <end position="362"/>
    </location>
</feature>
<evidence type="ECO:0000313" key="4">
    <source>
        <dbReference type="EMBL" id="KAG0470688.1"/>
    </source>
</evidence>
<name>A0A835QL93_VANPL</name>
<proteinExistence type="predicted"/>
<dbReference type="Pfam" id="PF00566">
    <property type="entry name" value="RabGAP-TBC"/>
    <property type="match status" value="2"/>
</dbReference>
<keyword evidence="5" id="KW-1185">Reference proteome</keyword>
<evidence type="ECO:0000256" key="2">
    <source>
        <dbReference type="SAM" id="MobiDB-lite"/>
    </source>
</evidence>
<accession>A0A835QL93</accession>
<dbReference type="Gene3D" id="1.10.8.270">
    <property type="entry name" value="putative rabgap domain of human tbc1 domain family member 14 like domains"/>
    <property type="match status" value="1"/>
</dbReference>
<dbReference type="PROSITE" id="PS50086">
    <property type="entry name" value="TBC_RABGAP"/>
    <property type="match status" value="1"/>
</dbReference>
<dbReference type="AlphaFoldDB" id="A0A835QL93"/>
<dbReference type="Gene3D" id="1.10.472.80">
    <property type="entry name" value="Ypt/Rab-GAP domain of gyp1p, domain 3"/>
    <property type="match status" value="1"/>
</dbReference>
<dbReference type="EMBL" id="JADCNL010000008">
    <property type="protein sequence ID" value="KAG0470688.1"/>
    <property type="molecule type" value="Genomic_DNA"/>
</dbReference>
<protein>
    <recommendedName>
        <fullName evidence="3">Rab-GAP TBC domain-containing protein</fullName>
    </recommendedName>
</protein>
<evidence type="ECO:0000259" key="3">
    <source>
        <dbReference type="PROSITE" id="PS50086"/>
    </source>
</evidence>
<sequence>MTAAPVDHPSPESSSSGRNSFGRARFSNVRGVRWRINLGVLPSSPSASIGDLRRVTADSRRSYASVRRQLLIDPHIAKDGNRSPDPSMDNPLSQNPESTWGRFFRNAELEKIVDQDLSRLYPEDDQYFQSPACQVILRRVLLVWCLRHPECGYKQGMHELLAPLVYVLHVDLEYLSKVRGVYEEHFSDEFDAMDFDAVSNNRLTKSKSWDVDSNALDVHLNNEPKSCSIDDLDSDSMDLLLLSDPYGAEGELGIVLSEKFMEHDAYCMFDGLMSSVNGVVAMAEFFSASPSIGSFLGVPPVIEASSSLYFLLSIVDSSLHNHLVELGVEPQYFALRWLRVLFGREFSLGDLLAIWDELFSSSNISCSENDEYSFKVLCSARGAFIMAMAVSMLLHVRSSLLATENATSCLQRLLNFPRNLSLGKLIEKARSCQVLALKENIRISSHAGFTQNRSLVATRGGSLSPKTPIQILPDSYWEEKWQVLHQEKVLQISHLRTNGKVNELLEGTLGLPWTKQCGYPIEDMEEKNGICSSVRHSSHDNFSHVVESLAVAVEQLSSVQESPPDEEANKCFSVDPCYIDVVRMSECVMEEPCLRTENSSVFSMNNVPNSETNDPEIESEISSITSSSFIGNVEDDNNHAPECRNAFDSPLPKGMEANAEVAKWEPSLDAKEKGESEVKMKKTLSGKFQWFWRSSKGTYTERSVEKVTPIEEGSSREEKIGNVSFDDRPCSDGSRMEVVDRKMTGNLKKLGQSVLENIQVIESIMFRQEPGQGVLGGKEQETAMVALKELRMISNILSEM</sequence>
<dbReference type="PANTHER" id="PTHR22957:SF337">
    <property type="entry name" value="TBC1 DOMAIN FAMILY MEMBER 5"/>
    <property type="match status" value="1"/>
</dbReference>
<dbReference type="GO" id="GO:0005096">
    <property type="term" value="F:GTPase activator activity"/>
    <property type="evidence" value="ECO:0007669"/>
    <property type="project" value="UniProtKB-KW"/>
</dbReference>
<organism evidence="4 5">
    <name type="scientific">Vanilla planifolia</name>
    <name type="common">Vanilla</name>
    <dbReference type="NCBI Taxonomy" id="51239"/>
    <lineage>
        <taxon>Eukaryota</taxon>
        <taxon>Viridiplantae</taxon>
        <taxon>Streptophyta</taxon>
        <taxon>Embryophyta</taxon>
        <taxon>Tracheophyta</taxon>
        <taxon>Spermatophyta</taxon>
        <taxon>Magnoliopsida</taxon>
        <taxon>Liliopsida</taxon>
        <taxon>Asparagales</taxon>
        <taxon>Orchidaceae</taxon>
        <taxon>Vanilloideae</taxon>
        <taxon>Vanilleae</taxon>
        <taxon>Vanilla</taxon>
    </lineage>
</organism>
<dbReference type="InterPro" id="IPR035969">
    <property type="entry name" value="Rab-GAP_TBC_sf"/>
</dbReference>
<dbReference type="SUPFAM" id="SSF47923">
    <property type="entry name" value="Ypt/Rab-GAP domain of gyp1p"/>
    <property type="match status" value="2"/>
</dbReference>
<keyword evidence="1" id="KW-0343">GTPase activation</keyword>
<dbReference type="PANTHER" id="PTHR22957">
    <property type="entry name" value="TBC1 DOMAIN FAMILY MEMBER GTPASE-ACTIVATING PROTEIN"/>
    <property type="match status" value="1"/>
</dbReference>
<dbReference type="InterPro" id="IPR000195">
    <property type="entry name" value="Rab-GAP-TBC_dom"/>
</dbReference>
<dbReference type="Proteomes" id="UP000636800">
    <property type="component" value="Unassembled WGS sequence"/>
</dbReference>
<dbReference type="OrthoDB" id="60822at2759"/>
<feature type="region of interest" description="Disordered" evidence="2">
    <location>
        <begin position="75"/>
        <end position="98"/>
    </location>
</feature>
<gene>
    <name evidence="4" type="ORF">HPP92_017388</name>
</gene>